<proteinExistence type="predicted"/>
<organism evidence="1">
    <name type="scientific">Melanopsichium pennsylvanicum 4</name>
    <dbReference type="NCBI Taxonomy" id="1398559"/>
    <lineage>
        <taxon>Eukaryota</taxon>
        <taxon>Fungi</taxon>
        <taxon>Dikarya</taxon>
        <taxon>Basidiomycota</taxon>
        <taxon>Ustilaginomycotina</taxon>
        <taxon>Ustilaginomycetes</taxon>
        <taxon>Ustilaginales</taxon>
        <taxon>Ustilaginaceae</taxon>
        <taxon>Melanopsichium</taxon>
    </lineage>
</organism>
<reference evidence="1" key="1">
    <citation type="journal article" date="2014" name="Genome Biol. Evol.">
        <title>Gene Loss Rather Than Gene Gain Is Associated with a Host Jump from Monocots to Dicots in the Smut Fungus Melanopsichium pennsylvanicum.</title>
        <authorList>
            <person name="Sharma R."/>
            <person name="Mishra B."/>
            <person name="Runge F."/>
            <person name="Thines M."/>
        </authorList>
    </citation>
    <scope>NUCLEOTIDE SEQUENCE</scope>
    <source>
        <strain evidence="1">4</strain>
    </source>
</reference>
<name>A0A077R9U7_9BASI</name>
<sequence length="97" mass="11321">MSEYITFWLRQDRLMSSKKRGFRTGDLKLSPGRELDAWLRPFRRLLQPATLRLEVHFEPTVKPSPHAVARRFYAVSAETIACAPKSHSMPQVLLWLK</sequence>
<accession>A0A077R9U7</accession>
<evidence type="ECO:0000313" key="1">
    <source>
        <dbReference type="EMBL" id="CDI56303.1"/>
    </source>
</evidence>
<dbReference type="AlphaFoldDB" id="A0A077R9U7"/>
<protein>
    <submittedName>
        <fullName evidence="1">Uncharacterized protein</fullName>
    </submittedName>
</protein>
<dbReference type="EMBL" id="HG529683">
    <property type="protein sequence ID" value="CDI56303.1"/>
    <property type="molecule type" value="Genomic_DNA"/>
</dbReference>